<reference evidence="2" key="1">
    <citation type="journal article" date="2011" name="Nat. Biotechnol.">
        <title>The genomic sequence of the Chinese hamster ovary (CHO)-K1 cell line.</title>
        <authorList>
            <person name="Xu X."/>
            <person name="Nagarajan H."/>
            <person name="Lewis N.E."/>
            <person name="Pan S."/>
            <person name="Cai Z."/>
            <person name="Liu X."/>
            <person name="Chen W."/>
            <person name="Xie M."/>
            <person name="Wang W."/>
            <person name="Hammond S."/>
            <person name="Andersen M.R."/>
            <person name="Neff N."/>
            <person name="Passarelli B."/>
            <person name="Koh W."/>
            <person name="Fan H.C."/>
            <person name="Wang J."/>
            <person name="Gui Y."/>
            <person name="Lee K.H."/>
            <person name="Betenbaugh M.J."/>
            <person name="Quake S.R."/>
            <person name="Famili I."/>
            <person name="Palsson B.O."/>
            <person name="Wang J."/>
        </authorList>
    </citation>
    <scope>NUCLEOTIDE SEQUENCE [LARGE SCALE GENOMIC DNA]</scope>
    <source>
        <strain evidence="2">CHO K1 cell line</strain>
    </source>
</reference>
<gene>
    <name evidence="1" type="ORF">I79_010009</name>
</gene>
<dbReference type="Proteomes" id="UP000001075">
    <property type="component" value="Unassembled WGS sequence"/>
</dbReference>
<dbReference type="InParanoid" id="G3HHB1"/>
<name>G3HHB1_CRIGR</name>
<organism evidence="1 2">
    <name type="scientific">Cricetulus griseus</name>
    <name type="common">Chinese hamster</name>
    <name type="synonym">Cricetulus barabensis griseus</name>
    <dbReference type="NCBI Taxonomy" id="10029"/>
    <lineage>
        <taxon>Eukaryota</taxon>
        <taxon>Metazoa</taxon>
        <taxon>Chordata</taxon>
        <taxon>Craniata</taxon>
        <taxon>Vertebrata</taxon>
        <taxon>Euteleostomi</taxon>
        <taxon>Mammalia</taxon>
        <taxon>Eutheria</taxon>
        <taxon>Euarchontoglires</taxon>
        <taxon>Glires</taxon>
        <taxon>Rodentia</taxon>
        <taxon>Myomorpha</taxon>
        <taxon>Muroidea</taxon>
        <taxon>Cricetidae</taxon>
        <taxon>Cricetinae</taxon>
        <taxon>Cricetulus</taxon>
    </lineage>
</organism>
<accession>G3HHB1</accession>
<dbReference type="AlphaFoldDB" id="G3HHB1"/>
<proteinExistence type="predicted"/>
<evidence type="ECO:0000313" key="1">
    <source>
        <dbReference type="EMBL" id="EGW02030.1"/>
    </source>
</evidence>
<evidence type="ECO:0000313" key="2">
    <source>
        <dbReference type="Proteomes" id="UP000001075"/>
    </source>
</evidence>
<dbReference type="EMBL" id="JH000375">
    <property type="protein sequence ID" value="EGW02030.1"/>
    <property type="molecule type" value="Genomic_DNA"/>
</dbReference>
<protein>
    <submittedName>
        <fullName evidence="1">Uncharacterized protein</fullName>
    </submittedName>
</protein>
<sequence>MTTTKHKYLTILSCCNKCCLVWSISPHPSFDLVFIFCGYCSFAINVCDIEH</sequence>